<proteinExistence type="predicted"/>
<protein>
    <submittedName>
        <fullName evidence="2">Uncharacterized protein</fullName>
    </submittedName>
</protein>
<comment type="caution">
    <text evidence="2">The sequence shown here is derived from an EMBL/GenBank/DDBJ whole genome shotgun (WGS) entry which is preliminary data.</text>
</comment>
<keyword evidence="1" id="KW-0732">Signal</keyword>
<evidence type="ECO:0000313" key="2">
    <source>
        <dbReference type="EMBL" id="CAH0375669.1"/>
    </source>
</evidence>
<feature type="signal peptide" evidence="1">
    <location>
        <begin position="1"/>
        <end position="15"/>
    </location>
</feature>
<reference evidence="2" key="1">
    <citation type="submission" date="2021-11" db="EMBL/GenBank/DDBJ databases">
        <authorList>
            <consortium name="Genoscope - CEA"/>
            <person name="William W."/>
        </authorList>
    </citation>
    <scope>NUCLEOTIDE SEQUENCE</scope>
</reference>
<dbReference type="EMBL" id="CAKKNE010000005">
    <property type="protein sequence ID" value="CAH0375669.1"/>
    <property type="molecule type" value="Genomic_DNA"/>
</dbReference>
<evidence type="ECO:0000256" key="1">
    <source>
        <dbReference type="SAM" id="SignalP"/>
    </source>
</evidence>
<dbReference type="Proteomes" id="UP000789595">
    <property type="component" value="Unassembled WGS sequence"/>
</dbReference>
<keyword evidence="3" id="KW-1185">Reference proteome</keyword>
<gene>
    <name evidence="2" type="ORF">PECAL_5P02050</name>
</gene>
<feature type="chain" id="PRO_5035200008" evidence="1">
    <location>
        <begin position="16"/>
        <end position="507"/>
    </location>
</feature>
<accession>A0A8J2X102</accession>
<organism evidence="2 3">
    <name type="scientific">Pelagomonas calceolata</name>
    <dbReference type="NCBI Taxonomy" id="35677"/>
    <lineage>
        <taxon>Eukaryota</taxon>
        <taxon>Sar</taxon>
        <taxon>Stramenopiles</taxon>
        <taxon>Ochrophyta</taxon>
        <taxon>Pelagophyceae</taxon>
        <taxon>Pelagomonadales</taxon>
        <taxon>Pelagomonadaceae</taxon>
        <taxon>Pelagomonas</taxon>
    </lineage>
</organism>
<sequence length="507" mass="54997">MMRPLAWLLPWAAQAVDWCPDALFTKPPPPLSLPVFLSAPATTPRSSEVAFQVSIGGSVVDAATAFSVKHAIGEDARDALVEAAHAREARGAPVARAVVITSEHADWALQRPGTLLVLVGKEMDCARAAHQSASGLAVARDGRRGAREASLIEGSVVVVATQSAPQLSLNEVLAEHERIRHARGGDGSFGVAIPDISGDSALAFPSSFYRETRPLSFTAHAVVVYHQGEDDAHKRHVFEISRAVGCAFRDHERRIHLATHNLQVFLDLATMAPLMLKRGDFLPRFSMDVAFNFEYVPNVINATEVAEASSQKTDHVQNAHGSFATAVALATLKKAARVWDYSLANVEPLSTLTRVEHVPLGWSTAWRPHRDLSRLIQDKDIPILFYGTLTSRRKRTLQMLRSNDLPIFHANAQTDGTFAPALDALILSAAIVLDLKAFDSTKTREWKMPRLAKLLAAGAFVVSEGACGVEHQCAAYAEGVVFTDDLVETLQYYMERPGAPGARGTVA</sequence>
<dbReference type="AlphaFoldDB" id="A0A8J2X102"/>
<evidence type="ECO:0000313" key="3">
    <source>
        <dbReference type="Proteomes" id="UP000789595"/>
    </source>
</evidence>
<name>A0A8J2X102_9STRA</name>
<dbReference type="OrthoDB" id="207252at2759"/>